<sequence>MSASPLPNNFYEIRAYFASPFLKLACGLLLTLPSVSAAELRFRSAIMSTAVSTVLFELSYCPPAAFFAELLSAESLLLERHENYRKQTYRNRCLILTAQGVQPLTVPVIDGNRSEKAPIDQLEIDYRQNWVHRHWRTLQTAYGNSSYFEFYADYLHDIYVRKPDRLFDLNLAVLHLLLRCLRLTLPVAFTAEWHASYPAQVLTDRRDWLTPKALPDTASGAGLRQEYRQCFGAGFVPGLSVLDLLFAVGPAAGTYLVPATSAGGEPGSEPLTQTAGLITDIR</sequence>
<evidence type="ECO:0000313" key="2">
    <source>
        <dbReference type="Proteomes" id="UP001500454"/>
    </source>
</evidence>
<dbReference type="InterPro" id="IPR014985">
    <property type="entry name" value="WbqC"/>
</dbReference>
<protein>
    <recommendedName>
        <fullName evidence="3">WbqC family protein</fullName>
    </recommendedName>
</protein>
<accession>A0ABP8IU78</accession>
<comment type="caution">
    <text evidence="1">The sequence shown here is derived from an EMBL/GenBank/DDBJ whole genome shotgun (WGS) entry which is preliminary data.</text>
</comment>
<name>A0ABP8IU78_9BACT</name>
<keyword evidence="2" id="KW-1185">Reference proteome</keyword>
<dbReference type="Pfam" id="PF08889">
    <property type="entry name" value="WbqC"/>
    <property type="match status" value="1"/>
</dbReference>
<gene>
    <name evidence="1" type="ORF">GCM10023186_04170</name>
</gene>
<evidence type="ECO:0008006" key="3">
    <source>
        <dbReference type="Google" id="ProtNLM"/>
    </source>
</evidence>
<dbReference type="EMBL" id="BAABHA010000001">
    <property type="protein sequence ID" value="GAA4373499.1"/>
    <property type="molecule type" value="Genomic_DNA"/>
</dbReference>
<organism evidence="1 2">
    <name type="scientific">Hymenobacter koreensis</name>
    <dbReference type="NCBI Taxonomy" id="1084523"/>
    <lineage>
        <taxon>Bacteria</taxon>
        <taxon>Pseudomonadati</taxon>
        <taxon>Bacteroidota</taxon>
        <taxon>Cytophagia</taxon>
        <taxon>Cytophagales</taxon>
        <taxon>Hymenobacteraceae</taxon>
        <taxon>Hymenobacter</taxon>
    </lineage>
</organism>
<dbReference type="Proteomes" id="UP001500454">
    <property type="component" value="Unassembled WGS sequence"/>
</dbReference>
<proteinExistence type="predicted"/>
<reference evidence="2" key="1">
    <citation type="journal article" date="2019" name="Int. J. Syst. Evol. Microbiol.">
        <title>The Global Catalogue of Microorganisms (GCM) 10K type strain sequencing project: providing services to taxonomists for standard genome sequencing and annotation.</title>
        <authorList>
            <consortium name="The Broad Institute Genomics Platform"/>
            <consortium name="The Broad Institute Genome Sequencing Center for Infectious Disease"/>
            <person name="Wu L."/>
            <person name="Ma J."/>
        </authorList>
    </citation>
    <scope>NUCLEOTIDE SEQUENCE [LARGE SCALE GENOMIC DNA]</scope>
    <source>
        <strain evidence="2">JCM 17924</strain>
    </source>
</reference>
<evidence type="ECO:0000313" key="1">
    <source>
        <dbReference type="EMBL" id="GAA4373499.1"/>
    </source>
</evidence>